<accession>A0A2X2CBP0</accession>
<protein>
    <submittedName>
        <fullName evidence="1">Uncharacterized protein</fullName>
    </submittedName>
</protein>
<name>A0A2X2CBP0_PSELU</name>
<gene>
    <name evidence="1" type="ORF">NCTC11842_01919</name>
</gene>
<evidence type="ECO:0000313" key="2">
    <source>
        <dbReference type="Proteomes" id="UP000250443"/>
    </source>
</evidence>
<evidence type="ECO:0000313" key="1">
    <source>
        <dbReference type="EMBL" id="SPZ05992.1"/>
    </source>
</evidence>
<proteinExistence type="predicted"/>
<dbReference type="EMBL" id="UAUF01000011">
    <property type="protein sequence ID" value="SPZ05992.1"/>
    <property type="molecule type" value="Genomic_DNA"/>
</dbReference>
<dbReference type="AlphaFoldDB" id="A0A2X2CBP0"/>
<sequence length="200" mass="22158">MSSELVGTTTVEDKLLQMVRQGIKRSIMKKWIPLFATALLVGCASKSPQLTQEELHLLTQNDLLQAKMLVVSGGEDELKLADALLNRASMQTDKAEEGTGEIEFYKALVMIKQGPQADDVLSLLETSAKKEYPLAYAMLYQVYSKPYLVTEADPIRAETYKDSYSDLDVAKSGYPSFEKALVLVERLSSDKPSETAAMTH</sequence>
<organism evidence="1 2">
    <name type="scientific">Pseudomonas luteola</name>
    <dbReference type="NCBI Taxonomy" id="47886"/>
    <lineage>
        <taxon>Bacteria</taxon>
        <taxon>Pseudomonadati</taxon>
        <taxon>Pseudomonadota</taxon>
        <taxon>Gammaproteobacteria</taxon>
        <taxon>Pseudomonadales</taxon>
        <taxon>Pseudomonadaceae</taxon>
        <taxon>Pseudomonas</taxon>
    </lineage>
</organism>
<dbReference type="Proteomes" id="UP000250443">
    <property type="component" value="Unassembled WGS sequence"/>
</dbReference>
<reference evidence="1 2" key="1">
    <citation type="submission" date="2018-06" db="EMBL/GenBank/DDBJ databases">
        <authorList>
            <consortium name="Pathogen Informatics"/>
            <person name="Doyle S."/>
        </authorList>
    </citation>
    <scope>NUCLEOTIDE SEQUENCE [LARGE SCALE GENOMIC DNA]</scope>
    <source>
        <strain evidence="1 2">NCTC11842</strain>
    </source>
</reference>